<dbReference type="InterPro" id="IPR017441">
    <property type="entry name" value="Protein_kinase_ATP_BS"/>
</dbReference>
<keyword evidence="3" id="KW-0472">Membrane</keyword>
<keyword evidence="4 11" id="KW-0723">Serine/threonine-protein kinase</keyword>
<dbReference type="GO" id="GO:0006952">
    <property type="term" value="P:defense response"/>
    <property type="evidence" value="ECO:0007669"/>
    <property type="project" value="UniProtKB-KW"/>
</dbReference>
<comment type="subcellular location">
    <subcellularLocation>
        <location evidence="1">Cell membrane</location>
    </subcellularLocation>
</comment>
<keyword evidence="6 10" id="KW-0547">Nucleotide-binding</keyword>
<feature type="region of interest" description="Disordered" evidence="12">
    <location>
        <begin position="369"/>
        <end position="411"/>
    </location>
</feature>
<accession>A0AAD8KHZ2</accession>
<keyword evidence="9 10" id="KW-0067">ATP-binding</keyword>
<feature type="domain" description="Protein kinase" evidence="13">
    <location>
        <begin position="81"/>
        <end position="364"/>
    </location>
</feature>
<dbReference type="FunFam" id="3.30.200.20:FF:000228">
    <property type="entry name" value="Serine/threonine-protein kinase BIK1"/>
    <property type="match status" value="1"/>
</dbReference>
<dbReference type="InterPro" id="IPR008271">
    <property type="entry name" value="Ser/Thr_kinase_AS"/>
</dbReference>
<keyword evidence="15" id="KW-1185">Reference proteome</keyword>
<name>A0AAD8KHZ2_TARER</name>
<evidence type="ECO:0000313" key="14">
    <source>
        <dbReference type="EMBL" id="KAK1423069.1"/>
    </source>
</evidence>
<dbReference type="Proteomes" id="UP001229421">
    <property type="component" value="Unassembled WGS sequence"/>
</dbReference>
<evidence type="ECO:0000259" key="13">
    <source>
        <dbReference type="PROSITE" id="PS50011"/>
    </source>
</evidence>
<reference evidence="14" key="1">
    <citation type="journal article" date="2023" name="bioRxiv">
        <title>Improved chromosome-level genome assembly for marigold (Tagetes erecta).</title>
        <authorList>
            <person name="Jiang F."/>
            <person name="Yuan L."/>
            <person name="Wang S."/>
            <person name="Wang H."/>
            <person name="Xu D."/>
            <person name="Wang A."/>
            <person name="Fan W."/>
        </authorList>
    </citation>
    <scope>NUCLEOTIDE SEQUENCE</scope>
    <source>
        <strain evidence="14">WSJ</strain>
        <tissue evidence="14">Leaf</tissue>
    </source>
</reference>
<evidence type="ECO:0000313" key="15">
    <source>
        <dbReference type="Proteomes" id="UP001229421"/>
    </source>
</evidence>
<evidence type="ECO:0000256" key="6">
    <source>
        <dbReference type="ARBA" id="ARBA00022741"/>
    </source>
</evidence>
<keyword evidence="3" id="KW-1003">Cell membrane</keyword>
<dbReference type="Gene3D" id="3.30.200.20">
    <property type="entry name" value="Phosphorylase Kinase, domain 1"/>
    <property type="match status" value="1"/>
</dbReference>
<dbReference type="InterPro" id="IPR011009">
    <property type="entry name" value="Kinase-like_dom_sf"/>
</dbReference>
<evidence type="ECO:0000256" key="11">
    <source>
        <dbReference type="RuleBase" id="RU000304"/>
    </source>
</evidence>
<dbReference type="GO" id="GO:0004674">
    <property type="term" value="F:protein serine/threonine kinase activity"/>
    <property type="evidence" value="ECO:0007669"/>
    <property type="project" value="UniProtKB-KW"/>
</dbReference>
<dbReference type="PROSITE" id="PS00107">
    <property type="entry name" value="PROTEIN_KINASE_ATP"/>
    <property type="match status" value="1"/>
</dbReference>
<evidence type="ECO:0000256" key="5">
    <source>
        <dbReference type="ARBA" id="ARBA00022679"/>
    </source>
</evidence>
<evidence type="ECO:0000256" key="1">
    <source>
        <dbReference type="ARBA" id="ARBA00004236"/>
    </source>
</evidence>
<dbReference type="InterPro" id="IPR000719">
    <property type="entry name" value="Prot_kinase_dom"/>
</dbReference>
<evidence type="ECO:0000256" key="10">
    <source>
        <dbReference type="PROSITE-ProRule" id="PRU10141"/>
    </source>
</evidence>
<keyword evidence="8" id="KW-0611">Plant defense</keyword>
<evidence type="ECO:0000256" key="12">
    <source>
        <dbReference type="SAM" id="MobiDB-lite"/>
    </source>
</evidence>
<keyword evidence="7" id="KW-0418">Kinase</keyword>
<comment type="similarity">
    <text evidence="11">Belongs to the protein kinase superfamily.</text>
</comment>
<dbReference type="FunFam" id="1.10.510.10:FF:000258">
    <property type="entry name" value="Probable serine/threonine-protein kinase PBL8"/>
    <property type="match status" value="1"/>
</dbReference>
<evidence type="ECO:0000256" key="7">
    <source>
        <dbReference type="ARBA" id="ARBA00022777"/>
    </source>
</evidence>
<dbReference type="CDD" id="cd14066">
    <property type="entry name" value="STKc_IRAK"/>
    <property type="match status" value="1"/>
</dbReference>
<dbReference type="EC" id="2.7.11.1" evidence="2"/>
<dbReference type="GO" id="GO:0005524">
    <property type="term" value="F:ATP binding"/>
    <property type="evidence" value="ECO:0007669"/>
    <property type="project" value="UniProtKB-UniRule"/>
</dbReference>
<dbReference type="PROSITE" id="PS00108">
    <property type="entry name" value="PROTEIN_KINASE_ST"/>
    <property type="match status" value="1"/>
</dbReference>
<feature type="compositionally biased region" description="Polar residues" evidence="12">
    <location>
        <begin position="399"/>
        <end position="411"/>
    </location>
</feature>
<dbReference type="Gene3D" id="1.10.510.10">
    <property type="entry name" value="Transferase(Phosphotransferase) domain 1"/>
    <property type="match status" value="1"/>
</dbReference>
<gene>
    <name evidence="14" type="ORF">QVD17_18363</name>
</gene>
<evidence type="ECO:0000256" key="3">
    <source>
        <dbReference type="ARBA" id="ARBA00022475"/>
    </source>
</evidence>
<keyword evidence="5" id="KW-0808">Transferase</keyword>
<dbReference type="AlphaFoldDB" id="A0AAD8KHZ2"/>
<evidence type="ECO:0000256" key="9">
    <source>
        <dbReference type="ARBA" id="ARBA00022840"/>
    </source>
</evidence>
<evidence type="ECO:0000256" key="4">
    <source>
        <dbReference type="ARBA" id="ARBA00022527"/>
    </source>
</evidence>
<dbReference type="Pfam" id="PF07714">
    <property type="entry name" value="PK_Tyr_Ser-Thr"/>
    <property type="match status" value="1"/>
</dbReference>
<evidence type="ECO:0000256" key="8">
    <source>
        <dbReference type="ARBA" id="ARBA00022821"/>
    </source>
</evidence>
<dbReference type="InterPro" id="IPR050823">
    <property type="entry name" value="Plant_Ser_Thr_Prot_Kinase"/>
</dbReference>
<organism evidence="14 15">
    <name type="scientific">Tagetes erecta</name>
    <name type="common">African marigold</name>
    <dbReference type="NCBI Taxonomy" id="13708"/>
    <lineage>
        <taxon>Eukaryota</taxon>
        <taxon>Viridiplantae</taxon>
        <taxon>Streptophyta</taxon>
        <taxon>Embryophyta</taxon>
        <taxon>Tracheophyta</taxon>
        <taxon>Spermatophyta</taxon>
        <taxon>Magnoliopsida</taxon>
        <taxon>eudicotyledons</taxon>
        <taxon>Gunneridae</taxon>
        <taxon>Pentapetalae</taxon>
        <taxon>asterids</taxon>
        <taxon>campanulids</taxon>
        <taxon>Asterales</taxon>
        <taxon>Asteraceae</taxon>
        <taxon>Asteroideae</taxon>
        <taxon>Heliantheae alliance</taxon>
        <taxon>Tageteae</taxon>
        <taxon>Tagetes</taxon>
    </lineage>
</organism>
<dbReference type="InterPro" id="IPR001245">
    <property type="entry name" value="Ser-Thr/Tyr_kinase_cat_dom"/>
</dbReference>
<sequence length="411" mass="45088">MGNCHNSSSAKVDTALNSGISKVSGKTGSYSYPSSLTISTHSGGSSSIDSITTPRSEGEILLSPNVKPFTLMELKNATRNFRSDGLLGEGGFGYVFKGWIDEFTHLATKPGSGIAIAVKKLKPEGFQGHKEWLTEVTYLGQLHHPNLVKLIGYSSEGHNRLLVYEYMPKGSLENHLFRRGPQPLPWATRLKVAIGAARGLAFLHDAKDQIIYRDFKASNILLDADFNAKLSDFGLAKAGPTGDRTHVSTQVMGTHGYAAPEYIATGRLTTKSDVYSFGVVLLELLSGRQAVDKDKVGIEQDLVDWTKPYLGDKRKLFRIMDTRLEGQYPQKSAYIAATLASQCLSTEPKTRPRMSEVLASLEELQDARSVSKDRRVLSSPVPRSPVGHRQRRLTPLASPLSTPRQSTTQVR</sequence>
<proteinExistence type="inferred from homology"/>
<comment type="caution">
    <text evidence="14">The sequence shown here is derived from an EMBL/GenBank/DDBJ whole genome shotgun (WGS) entry which is preliminary data.</text>
</comment>
<dbReference type="GO" id="GO:0005886">
    <property type="term" value="C:plasma membrane"/>
    <property type="evidence" value="ECO:0007669"/>
    <property type="project" value="UniProtKB-SubCell"/>
</dbReference>
<dbReference type="SUPFAM" id="SSF56112">
    <property type="entry name" value="Protein kinase-like (PK-like)"/>
    <property type="match status" value="1"/>
</dbReference>
<evidence type="ECO:0000256" key="2">
    <source>
        <dbReference type="ARBA" id="ARBA00012513"/>
    </source>
</evidence>
<feature type="binding site" evidence="10">
    <location>
        <position position="120"/>
    </location>
    <ligand>
        <name>ATP</name>
        <dbReference type="ChEBI" id="CHEBI:30616"/>
    </ligand>
</feature>
<dbReference type="PROSITE" id="PS50011">
    <property type="entry name" value="PROTEIN_KINASE_DOM"/>
    <property type="match status" value="1"/>
</dbReference>
<dbReference type="PANTHER" id="PTHR45621">
    <property type="entry name" value="OS01G0588500 PROTEIN-RELATED"/>
    <property type="match status" value="1"/>
</dbReference>
<protein>
    <recommendedName>
        <fullName evidence="2">non-specific serine/threonine protein kinase</fullName>
        <ecNumber evidence="2">2.7.11.1</ecNumber>
    </recommendedName>
</protein>
<dbReference type="EMBL" id="JAUHHV010000005">
    <property type="protein sequence ID" value="KAK1423069.1"/>
    <property type="molecule type" value="Genomic_DNA"/>
</dbReference>